<evidence type="ECO:0008006" key="3">
    <source>
        <dbReference type="Google" id="ProtNLM"/>
    </source>
</evidence>
<dbReference type="RefSeq" id="WP_188501719.1">
    <property type="nucleotide sequence ID" value="NZ_BMFP01000004.1"/>
</dbReference>
<dbReference type="Proteomes" id="UP000634043">
    <property type="component" value="Unassembled WGS sequence"/>
</dbReference>
<keyword evidence="2" id="KW-1185">Reference proteome</keyword>
<name>A0ABQ1W863_9BACT</name>
<evidence type="ECO:0000313" key="2">
    <source>
        <dbReference type="Proteomes" id="UP000634043"/>
    </source>
</evidence>
<proteinExistence type="predicted"/>
<protein>
    <recommendedName>
        <fullName evidence="3">PepSY domain-containing protein</fullName>
    </recommendedName>
</protein>
<comment type="caution">
    <text evidence="1">The sequence shown here is derived from an EMBL/GenBank/DDBJ whole genome shotgun (WGS) entry which is preliminary data.</text>
</comment>
<gene>
    <name evidence="1" type="ORF">GCM10011323_23570</name>
</gene>
<evidence type="ECO:0000313" key="1">
    <source>
        <dbReference type="EMBL" id="GGG18692.1"/>
    </source>
</evidence>
<sequence length="82" mass="9124">MKSRLKADKRSAAGKETAYVTKRVLVRAASPAVKKASRKAMEVAGYVVKAENGWVVRVDQDGTKKRISKIRNITRPKQIVLD</sequence>
<organism evidence="1 2">
    <name type="scientific">Pontibacter amylolyticus</name>
    <dbReference type="NCBI Taxonomy" id="1424080"/>
    <lineage>
        <taxon>Bacteria</taxon>
        <taxon>Pseudomonadati</taxon>
        <taxon>Bacteroidota</taxon>
        <taxon>Cytophagia</taxon>
        <taxon>Cytophagales</taxon>
        <taxon>Hymenobacteraceae</taxon>
        <taxon>Pontibacter</taxon>
    </lineage>
</organism>
<dbReference type="EMBL" id="BMFP01000004">
    <property type="protein sequence ID" value="GGG18692.1"/>
    <property type="molecule type" value="Genomic_DNA"/>
</dbReference>
<accession>A0ABQ1W863</accession>
<reference evidence="2" key="1">
    <citation type="journal article" date="2019" name="Int. J. Syst. Evol. Microbiol.">
        <title>The Global Catalogue of Microorganisms (GCM) 10K type strain sequencing project: providing services to taxonomists for standard genome sequencing and annotation.</title>
        <authorList>
            <consortium name="The Broad Institute Genomics Platform"/>
            <consortium name="The Broad Institute Genome Sequencing Center for Infectious Disease"/>
            <person name="Wu L."/>
            <person name="Ma J."/>
        </authorList>
    </citation>
    <scope>NUCLEOTIDE SEQUENCE [LARGE SCALE GENOMIC DNA]</scope>
    <source>
        <strain evidence="2">CGMCC 1.12749</strain>
    </source>
</reference>